<feature type="compositionally biased region" description="Basic and acidic residues" evidence="1">
    <location>
        <begin position="1028"/>
        <end position="1059"/>
    </location>
</feature>
<evidence type="ECO:0000313" key="3">
    <source>
        <dbReference type="EMBL" id="CCC50071.1"/>
    </source>
</evidence>
<proteinExistence type="predicted"/>
<feature type="region of interest" description="Disordered" evidence="1">
    <location>
        <begin position="300"/>
        <end position="320"/>
    </location>
</feature>
<feature type="compositionally biased region" description="Polar residues" evidence="1">
    <location>
        <begin position="175"/>
        <end position="186"/>
    </location>
</feature>
<feature type="region of interest" description="Disordered" evidence="1">
    <location>
        <begin position="73"/>
        <end position="148"/>
    </location>
</feature>
<feature type="compositionally biased region" description="Acidic residues" evidence="1">
    <location>
        <begin position="990"/>
        <end position="1010"/>
    </location>
</feature>
<reference evidence="3" key="1">
    <citation type="journal article" date="2012" name="Proc. Natl. Acad. Sci. U.S.A.">
        <title>Antigenic diversity is generated by distinct evolutionary mechanisms in African trypanosome species.</title>
        <authorList>
            <person name="Jackson A.P."/>
            <person name="Berry A."/>
            <person name="Aslett M."/>
            <person name="Allison H.C."/>
            <person name="Burton P."/>
            <person name="Vavrova-Anderson J."/>
            <person name="Brown R."/>
            <person name="Browne H."/>
            <person name="Corton N."/>
            <person name="Hauser H."/>
            <person name="Gamble J."/>
            <person name="Gilderthorp R."/>
            <person name="Marcello L."/>
            <person name="McQuillan J."/>
            <person name="Otto T.D."/>
            <person name="Quail M.A."/>
            <person name="Sanders M.J."/>
            <person name="van Tonder A."/>
            <person name="Ginger M.L."/>
            <person name="Field M.C."/>
            <person name="Barry J.D."/>
            <person name="Hertz-Fowler C."/>
            <person name="Berriman M."/>
        </authorList>
    </citation>
    <scope>NUCLEOTIDE SEQUENCE</scope>
    <source>
        <strain evidence="3">Y486</strain>
    </source>
</reference>
<sequence>MAILARSQAPVLDSFFLVQAFFEVACFTVCIMPPRRRRVAAFVRARARTNAPPPQLGGMSGAETAVNNSLGSAKSDISCAGPTSQPLSPEETSVVTQGEGPGPHPLVPSQNGTRLRRSMLTRPINKRRHRLAQKHGRQPQQEPQMNTHMAEAASHYNKDLMVSEETMRPLIEDSAPQQQREQQFSTDRVKNSAAHPMRRVMKGLRTVAEIRKMQREKEQNLPQAKGNSSPSGIPVQGLCKGETDANGTPFEAATHTAARPLAAELCQPNLDRPEGRVTGKVLVQPGAVISRAIKRPDRKSAWKELPPNGGIGRSNSDPILGDSKAAATDTRLECADVQGVHMHMSSNSKQAQCSNKRVSSMIIAKARRINAVRRKVGSKKKIISPQIISKEKAGDYNKVKNGAIVEPEAAHKTGGVEPTCMQQKENAGKGVEVLREEDAAETRKQAEQEAARRKIEAARKKEEEAAVRKQAEQEAVRKRAEEEAARRKIEEARRKIEATRKKAEEEAARKKEEEQEAVRKRAEEEEARRKIEEVRRKEEEAARRKIEEARRKIEATRKKEEEAAVRKQAEQEAARKKAEETSASGGEVDAERMRAEVAEQRKRIEAERRKAKQELALRRAEAARARSDEVVARKGIEAVHKKGESVTEARKQAEQEAVHKKAEEEAARRKIEEARRKIEATRKKAEEEAARKKEEEQEAVRKRAEEEEARRKIEEVRRKEEEAARRKIEETRRKIEAARKKAEQEAARKKAEQEAARKKAEEEAARKKAEEEVARKKAEQEAARKKAEQEAARKKAEQEAARKKAEEEAARKKAEQEAARKKAEEEAARKKAEEEAARKKAEEEAARKKAEEEVARKKAEQEAARKKAEQEAARKKAEEEAARKKAEEEAARKKAEEEAARKKAEQEAVRKRARLARKKAKIRSIVRKLAMAARKKVEEEMRKEAEEEAVRKRALEEEVARLLAEGAAETLCADAARKIVEDEAVQRLAEEEEDGAVLEVAEEEEPDAEFADEKITRKVAKKLVPDSSGKDGSEKRESRHDVGLLLDSVKEDDASSKIEKSPTDALSDWRMKIKQKLERYRKQVAIRNPDMDQNGQDVARGESVTTEQQGAVDIPLVSGPSDIATGLSCAQVPDGNSHPLDIVPSEGSGNVTMERFNDSELLIRRRTLEDPWDIGLRFDWRVKTLAIGSLPTYRPTDARRMHPFVQKYQSKPVWFLEEVNGAKANNIREVMEILKKSLSAHFIFKK</sequence>
<feature type="region of interest" description="Disordered" evidence="1">
    <location>
        <begin position="990"/>
        <end position="1059"/>
    </location>
</feature>
<dbReference type="EMBL" id="HE573024">
    <property type="protein sequence ID" value="CCC50071.1"/>
    <property type="molecule type" value="Genomic_DNA"/>
</dbReference>
<accession>G0TZP3</accession>
<feature type="compositionally biased region" description="Polar residues" evidence="1">
    <location>
        <begin position="138"/>
        <end position="147"/>
    </location>
</feature>
<feature type="region of interest" description="Disordered" evidence="1">
    <location>
        <begin position="438"/>
        <end position="592"/>
    </location>
</feature>
<name>G0TZP3_TRYVY</name>
<dbReference type="InterPro" id="IPR056661">
    <property type="entry name" value="DUF7759"/>
</dbReference>
<dbReference type="VEuPathDB" id="TriTrypDB:TvY486_0806780"/>
<feature type="compositionally biased region" description="Basic residues" evidence="1">
    <location>
        <begin position="911"/>
        <end position="920"/>
    </location>
</feature>
<dbReference type="PANTHER" id="PTHR38758">
    <property type="entry name" value="PUTATIVE-RELATED"/>
    <property type="match status" value="1"/>
</dbReference>
<feature type="compositionally biased region" description="Polar residues" evidence="1">
    <location>
        <begin position="81"/>
        <end position="96"/>
    </location>
</feature>
<feature type="compositionally biased region" description="Basic and acidic residues" evidence="1">
    <location>
        <begin position="438"/>
        <end position="580"/>
    </location>
</feature>
<gene>
    <name evidence="3" type="ORF">TVY486_0806780</name>
</gene>
<protein>
    <submittedName>
        <fullName evidence="3">Putative kinetoplast-associated protein</fullName>
    </submittedName>
</protein>
<feature type="region of interest" description="Disordered" evidence="1">
    <location>
        <begin position="173"/>
        <end position="194"/>
    </location>
</feature>
<feature type="compositionally biased region" description="Basic and acidic residues" evidence="1">
    <location>
        <begin position="640"/>
        <end position="910"/>
    </location>
</feature>
<feature type="region of interest" description="Disordered" evidence="1">
    <location>
        <begin position="640"/>
        <end position="920"/>
    </location>
</feature>
<dbReference type="Pfam" id="PF24945">
    <property type="entry name" value="DUF7759"/>
    <property type="match status" value="1"/>
</dbReference>
<dbReference type="AlphaFoldDB" id="G0TZP3"/>
<feature type="domain" description="DUF7759" evidence="2">
    <location>
        <begin position="1150"/>
        <end position="1244"/>
    </location>
</feature>
<organism evidence="3">
    <name type="scientific">Trypanosoma vivax (strain Y486)</name>
    <dbReference type="NCBI Taxonomy" id="1055687"/>
    <lineage>
        <taxon>Eukaryota</taxon>
        <taxon>Discoba</taxon>
        <taxon>Euglenozoa</taxon>
        <taxon>Kinetoplastea</taxon>
        <taxon>Metakinetoplastina</taxon>
        <taxon>Trypanosomatida</taxon>
        <taxon>Trypanosomatidae</taxon>
        <taxon>Trypanosoma</taxon>
        <taxon>Duttonella</taxon>
    </lineage>
</organism>
<evidence type="ECO:0000259" key="2">
    <source>
        <dbReference type="Pfam" id="PF24945"/>
    </source>
</evidence>
<dbReference type="PANTHER" id="PTHR38758:SF1">
    <property type="entry name" value="PROTEIN, PUTATIVE-RELATED"/>
    <property type="match status" value="1"/>
</dbReference>
<evidence type="ECO:0000256" key="1">
    <source>
        <dbReference type="SAM" id="MobiDB-lite"/>
    </source>
</evidence>
<feature type="compositionally biased region" description="Basic residues" evidence="1">
    <location>
        <begin position="114"/>
        <end position="137"/>
    </location>
</feature>